<proteinExistence type="predicted"/>
<dbReference type="AlphaFoldDB" id="A0A3R7LWQ7"/>
<evidence type="ECO:0000313" key="1">
    <source>
        <dbReference type="EMBL" id="RNF04838.1"/>
    </source>
</evidence>
<dbReference type="Proteomes" id="UP000283634">
    <property type="component" value="Unassembled WGS sequence"/>
</dbReference>
<comment type="caution">
    <text evidence="1">The sequence shown here is derived from an EMBL/GenBank/DDBJ whole genome shotgun (WGS) entry which is preliminary data.</text>
</comment>
<accession>A0A3R7LWQ7</accession>
<keyword evidence="2" id="KW-1185">Reference proteome</keyword>
<protein>
    <submittedName>
        <fullName evidence="1">Uncharacterized protein</fullName>
    </submittedName>
</protein>
<gene>
    <name evidence="1" type="ORF">TraAM80_04970</name>
</gene>
<dbReference type="RefSeq" id="XP_029238330.1">
    <property type="nucleotide sequence ID" value="XM_029381868.1"/>
</dbReference>
<name>A0A3R7LWQ7_TRYRA</name>
<dbReference type="GeneID" id="40328903"/>
<sequence length="125" mass="13627">MAVAGDGHHSQHLRAMWLRALSVGWYGVGPECWRLDDTVYATPRAGVISGERREGQISRSEPCPSLRSSIDTAIDYAAGGGGNDCPDISVNVFPLVWCWFNDYRLCSASGQTHLVVPVAWLPPTL</sequence>
<reference evidence="1 2" key="1">
    <citation type="journal article" date="2018" name="BMC Genomics">
        <title>Genomic comparison of Trypanosoma conorhini and Trypanosoma rangeli to Trypanosoma cruzi strains of high and low virulence.</title>
        <authorList>
            <person name="Bradwell K.R."/>
            <person name="Koparde V.N."/>
            <person name="Matveyev A.V."/>
            <person name="Serrano M.G."/>
            <person name="Alves J.M."/>
            <person name="Parikh H."/>
            <person name="Huang B."/>
            <person name="Lee V."/>
            <person name="Espinosa-Alvarez O."/>
            <person name="Ortiz P.A."/>
            <person name="Costa-Martins A.G."/>
            <person name="Teixeira M.M."/>
            <person name="Buck G.A."/>
        </authorList>
    </citation>
    <scope>NUCLEOTIDE SEQUENCE [LARGE SCALE GENOMIC DNA]</scope>
    <source>
        <strain evidence="1 2">AM80</strain>
    </source>
</reference>
<organism evidence="1 2">
    <name type="scientific">Trypanosoma rangeli</name>
    <dbReference type="NCBI Taxonomy" id="5698"/>
    <lineage>
        <taxon>Eukaryota</taxon>
        <taxon>Discoba</taxon>
        <taxon>Euglenozoa</taxon>
        <taxon>Kinetoplastea</taxon>
        <taxon>Metakinetoplastina</taxon>
        <taxon>Trypanosomatida</taxon>
        <taxon>Trypanosomatidae</taxon>
        <taxon>Trypanosoma</taxon>
        <taxon>Herpetosoma</taxon>
    </lineage>
</organism>
<dbReference type="EMBL" id="MKGL01000152">
    <property type="protein sequence ID" value="RNF04838.1"/>
    <property type="molecule type" value="Genomic_DNA"/>
</dbReference>
<evidence type="ECO:0000313" key="2">
    <source>
        <dbReference type="Proteomes" id="UP000283634"/>
    </source>
</evidence>